<reference evidence="1 2" key="1">
    <citation type="submission" date="2018-08" db="EMBL/GenBank/DDBJ databases">
        <title>Bacillus chawlae sp. nov., Bacillus glennii sp. nov., and Bacillus saganii sp. nov. Isolated from the Vehicle Assembly Building at Kennedy Space Center where the Viking Spacecraft were Assembled.</title>
        <authorList>
            <person name="Seuylemezian A."/>
            <person name="Vaishampayan P."/>
        </authorList>
    </citation>
    <scope>NUCLEOTIDE SEQUENCE [LARGE SCALE GENOMIC DNA]</scope>
    <source>
        <strain evidence="1 2">V47-23a</strain>
    </source>
</reference>
<proteinExistence type="predicted"/>
<evidence type="ECO:0000313" key="2">
    <source>
        <dbReference type="Proteomes" id="UP000264541"/>
    </source>
</evidence>
<dbReference type="OrthoDB" id="2616940at2"/>
<gene>
    <name evidence="1" type="ORF">D0469_03505</name>
</gene>
<sequence length="80" mass="9720">MDEEFDLIEQFYYEAGNFVLFCTNIKTYQAMTEEKRKKLIEKMTIMVCKAFAPRRNYDISKAEIREFVKVVIEYEVDRMQ</sequence>
<evidence type="ECO:0000313" key="1">
    <source>
        <dbReference type="EMBL" id="RFU71019.1"/>
    </source>
</evidence>
<comment type="caution">
    <text evidence="1">The sequence shown here is derived from an EMBL/GenBank/DDBJ whole genome shotgun (WGS) entry which is preliminary data.</text>
</comment>
<accession>A0A372LS46</accession>
<protein>
    <submittedName>
        <fullName evidence="1">Uncharacterized protein</fullName>
    </submittedName>
</protein>
<organism evidence="1 2">
    <name type="scientific">Peribacillus saganii</name>
    <dbReference type="NCBI Taxonomy" id="2303992"/>
    <lineage>
        <taxon>Bacteria</taxon>
        <taxon>Bacillati</taxon>
        <taxon>Bacillota</taxon>
        <taxon>Bacilli</taxon>
        <taxon>Bacillales</taxon>
        <taxon>Bacillaceae</taxon>
        <taxon>Peribacillus</taxon>
    </lineage>
</organism>
<name>A0A372LS46_9BACI</name>
<dbReference type="Proteomes" id="UP000264541">
    <property type="component" value="Unassembled WGS sequence"/>
</dbReference>
<keyword evidence="2" id="KW-1185">Reference proteome</keyword>
<dbReference type="RefSeq" id="WP_117325246.1">
    <property type="nucleotide sequence ID" value="NZ_QVTE01000008.1"/>
</dbReference>
<dbReference type="AlphaFoldDB" id="A0A372LS46"/>
<dbReference type="EMBL" id="QVTE01000008">
    <property type="protein sequence ID" value="RFU71019.1"/>
    <property type="molecule type" value="Genomic_DNA"/>
</dbReference>